<dbReference type="InterPro" id="IPR011712">
    <property type="entry name" value="Sig_transdc_His_kin_sub3_dim/P"/>
</dbReference>
<dbReference type="PANTHER" id="PTHR24421:SF10">
    <property type="entry name" value="NITRATE_NITRITE SENSOR PROTEIN NARQ"/>
    <property type="match status" value="1"/>
</dbReference>
<dbReference type="Gene3D" id="1.20.5.1930">
    <property type="match status" value="1"/>
</dbReference>
<evidence type="ECO:0000259" key="10">
    <source>
        <dbReference type="Pfam" id="PF07730"/>
    </source>
</evidence>
<dbReference type="Pfam" id="PF07730">
    <property type="entry name" value="HisKA_3"/>
    <property type="match status" value="1"/>
</dbReference>
<sequence>MVPAPLIATTTYTRWVYLVVGGGVFMPYAIGAAVLVSLFLPGTWTDPTEQRELLNTAPVGLTSLLLALVLTTATGWLPGAHALQTQIARALLGGPITRDPAAAAPTTWRSRARTGVWLSLHLLTGFALSLATMILLTQAALLAAAPFAPVGFGGAQDLLDMVPAAVVTGPWRPLAPAVGLLVLAVLVSLVATVGHLLAMAAPFLLGPSAADRISAAQARADSLAERNRLARELHDSIGHALSVVTLHAGTAARLIDTDPRFARTALEAIADTARTATEELDHVLGLLRDERAATAPLRDLTDLPGLIDATGALGLHIDTAITGDLASVPAVVSRETYRVCQEGLTNAARHAGKVPISLTLAVGDERLRVEISNPRPARAPAPARRGGRGLDGMAERLRLLGGRLDVGAHGGVWRLRADIGWGSGR</sequence>
<evidence type="ECO:0000256" key="7">
    <source>
        <dbReference type="ARBA" id="ARBA00022840"/>
    </source>
</evidence>
<organism evidence="11 12">
    <name type="scientific">Murinocardiopsis flavida</name>
    <dbReference type="NCBI Taxonomy" id="645275"/>
    <lineage>
        <taxon>Bacteria</taxon>
        <taxon>Bacillati</taxon>
        <taxon>Actinomycetota</taxon>
        <taxon>Actinomycetes</taxon>
        <taxon>Streptosporangiales</taxon>
        <taxon>Nocardiopsidaceae</taxon>
        <taxon>Murinocardiopsis</taxon>
    </lineage>
</organism>
<keyword evidence="9" id="KW-0472">Membrane</keyword>
<evidence type="ECO:0000256" key="4">
    <source>
        <dbReference type="ARBA" id="ARBA00022679"/>
    </source>
</evidence>
<feature type="transmembrane region" description="Helical" evidence="9">
    <location>
        <begin position="116"/>
        <end position="141"/>
    </location>
</feature>
<dbReference type="EMBL" id="PYGA01000004">
    <property type="protein sequence ID" value="PSK98938.1"/>
    <property type="molecule type" value="Genomic_DNA"/>
</dbReference>
<evidence type="ECO:0000256" key="5">
    <source>
        <dbReference type="ARBA" id="ARBA00022741"/>
    </source>
</evidence>
<dbReference type="Gene3D" id="3.30.565.10">
    <property type="entry name" value="Histidine kinase-like ATPase, C-terminal domain"/>
    <property type="match status" value="1"/>
</dbReference>
<keyword evidence="9" id="KW-1133">Transmembrane helix</keyword>
<proteinExistence type="predicted"/>
<keyword evidence="9" id="KW-0812">Transmembrane</keyword>
<gene>
    <name evidence="11" type="ORF">CLV63_104162</name>
</gene>
<feature type="transmembrane region" description="Helical" evidence="9">
    <location>
        <begin position="180"/>
        <end position="205"/>
    </location>
</feature>
<evidence type="ECO:0000256" key="8">
    <source>
        <dbReference type="ARBA" id="ARBA00023012"/>
    </source>
</evidence>
<evidence type="ECO:0000313" key="11">
    <source>
        <dbReference type="EMBL" id="PSK98938.1"/>
    </source>
</evidence>
<keyword evidence="6 11" id="KW-0418">Kinase</keyword>
<comment type="caution">
    <text evidence="11">The sequence shown here is derived from an EMBL/GenBank/DDBJ whole genome shotgun (WGS) entry which is preliminary data.</text>
</comment>
<feature type="transmembrane region" description="Helical" evidence="9">
    <location>
        <begin position="15"/>
        <end position="40"/>
    </location>
</feature>
<keyword evidence="12" id="KW-1185">Reference proteome</keyword>
<name>A0A2P8DNY9_9ACTN</name>
<comment type="catalytic activity">
    <reaction evidence="1">
        <text>ATP + protein L-histidine = ADP + protein N-phospho-L-histidine.</text>
        <dbReference type="EC" id="2.7.13.3"/>
    </reaction>
</comment>
<dbReference type="InterPro" id="IPR036890">
    <property type="entry name" value="HATPase_C_sf"/>
</dbReference>
<keyword evidence="7" id="KW-0067">ATP-binding</keyword>
<dbReference type="GO" id="GO:0016020">
    <property type="term" value="C:membrane"/>
    <property type="evidence" value="ECO:0007669"/>
    <property type="project" value="InterPro"/>
</dbReference>
<accession>A0A2P8DNY9</accession>
<protein>
    <recommendedName>
        <fullName evidence="2">histidine kinase</fullName>
        <ecNumber evidence="2">2.7.13.3</ecNumber>
    </recommendedName>
</protein>
<evidence type="ECO:0000256" key="9">
    <source>
        <dbReference type="SAM" id="Phobius"/>
    </source>
</evidence>
<keyword evidence="4" id="KW-0808">Transferase</keyword>
<dbReference type="GO" id="GO:0000155">
    <property type="term" value="F:phosphorelay sensor kinase activity"/>
    <property type="evidence" value="ECO:0007669"/>
    <property type="project" value="InterPro"/>
</dbReference>
<evidence type="ECO:0000256" key="6">
    <source>
        <dbReference type="ARBA" id="ARBA00022777"/>
    </source>
</evidence>
<dbReference type="PANTHER" id="PTHR24421">
    <property type="entry name" value="NITRATE/NITRITE SENSOR PROTEIN NARX-RELATED"/>
    <property type="match status" value="1"/>
</dbReference>
<dbReference type="SUPFAM" id="SSF55874">
    <property type="entry name" value="ATPase domain of HSP90 chaperone/DNA topoisomerase II/histidine kinase"/>
    <property type="match status" value="1"/>
</dbReference>
<dbReference type="GO" id="GO:0046983">
    <property type="term" value="F:protein dimerization activity"/>
    <property type="evidence" value="ECO:0007669"/>
    <property type="project" value="InterPro"/>
</dbReference>
<keyword evidence="8" id="KW-0902">Two-component regulatory system</keyword>
<evidence type="ECO:0000313" key="12">
    <source>
        <dbReference type="Proteomes" id="UP000240542"/>
    </source>
</evidence>
<dbReference type="Proteomes" id="UP000240542">
    <property type="component" value="Unassembled WGS sequence"/>
</dbReference>
<dbReference type="GO" id="GO:0005524">
    <property type="term" value="F:ATP binding"/>
    <property type="evidence" value="ECO:0007669"/>
    <property type="project" value="UniProtKB-KW"/>
</dbReference>
<keyword evidence="3" id="KW-0597">Phosphoprotein</keyword>
<keyword evidence="5" id="KW-0547">Nucleotide-binding</keyword>
<feature type="domain" description="Signal transduction histidine kinase subgroup 3 dimerisation and phosphoacceptor" evidence="10">
    <location>
        <begin position="225"/>
        <end position="289"/>
    </location>
</feature>
<evidence type="ECO:0000256" key="1">
    <source>
        <dbReference type="ARBA" id="ARBA00000085"/>
    </source>
</evidence>
<dbReference type="InterPro" id="IPR050482">
    <property type="entry name" value="Sensor_HK_TwoCompSys"/>
</dbReference>
<dbReference type="EC" id="2.7.13.3" evidence="2"/>
<evidence type="ECO:0000256" key="2">
    <source>
        <dbReference type="ARBA" id="ARBA00012438"/>
    </source>
</evidence>
<feature type="transmembrane region" description="Helical" evidence="9">
    <location>
        <begin position="60"/>
        <end position="79"/>
    </location>
</feature>
<reference evidence="11 12" key="1">
    <citation type="submission" date="2018-03" db="EMBL/GenBank/DDBJ databases">
        <title>Genomic Encyclopedia of Archaeal and Bacterial Type Strains, Phase II (KMG-II): from individual species to whole genera.</title>
        <authorList>
            <person name="Goeker M."/>
        </authorList>
    </citation>
    <scope>NUCLEOTIDE SEQUENCE [LARGE SCALE GENOMIC DNA]</scope>
    <source>
        <strain evidence="11 12">DSM 45312</strain>
    </source>
</reference>
<evidence type="ECO:0000256" key="3">
    <source>
        <dbReference type="ARBA" id="ARBA00022553"/>
    </source>
</evidence>
<dbReference type="AlphaFoldDB" id="A0A2P8DNY9"/>